<dbReference type="SUPFAM" id="SSF51197">
    <property type="entry name" value="Clavaminate synthase-like"/>
    <property type="match status" value="1"/>
</dbReference>
<proteinExistence type="predicted"/>
<organism evidence="3">
    <name type="scientific">marine metagenome</name>
    <dbReference type="NCBI Taxonomy" id="408172"/>
    <lineage>
        <taxon>unclassified sequences</taxon>
        <taxon>metagenomes</taxon>
        <taxon>ecological metagenomes</taxon>
    </lineage>
</organism>
<dbReference type="Pfam" id="PF03171">
    <property type="entry name" value="2OG-FeII_Oxy"/>
    <property type="match status" value="1"/>
</dbReference>
<dbReference type="InterPro" id="IPR044861">
    <property type="entry name" value="IPNS-like_FE2OG_OXY"/>
</dbReference>
<dbReference type="AlphaFoldDB" id="A0A381T690"/>
<dbReference type="PROSITE" id="PS51471">
    <property type="entry name" value="FE2OG_OXY"/>
    <property type="match status" value="1"/>
</dbReference>
<dbReference type="Gene3D" id="2.60.120.330">
    <property type="entry name" value="B-lactam Antibiotic, Isopenicillin N Synthase, Chain"/>
    <property type="match status" value="1"/>
</dbReference>
<name>A0A381T690_9ZZZZ</name>
<dbReference type="PANTHER" id="PTHR47990">
    <property type="entry name" value="2-OXOGLUTARATE (2OG) AND FE(II)-DEPENDENT OXYGENASE SUPERFAMILY PROTEIN-RELATED"/>
    <property type="match status" value="1"/>
</dbReference>
<evidence type="ECO:0000259" key="2">
    <source>
        <dbReference type="PROSITE" id="PS51471"/>
    </source>
</evidence>
<feature type="region of interest" description="Disordered" evidence="1">
    <location>
        <begin position="296"/>
        <end position="318"/>
    </location>
</feature>
<gene>
    <name evidence="3" type="ORF">METZ01_LOCUS64098</name>
</gene>
<sequence>MIPIIDFRSENCIEEMRNAYTTCGFAVFTNVYDDWLSEFADWNLLINEFFQLPLKVKQQYAYSGVKENLGYNWLEEERLTPTMPGDLKESYNWVSPDRMQEEYWPKEIPEFKPIAEKIERIARMLSYQFLYRFEKLLNVPTGKLVEQHIDGSSTMRILHYPSHEGDPKENQVRGGAHTDYGSITLLWRFDDVPGLQIYDKESDEWIDAPIIKNSVVLNVADMFARWSNDTLKSTPHRIVNSDLSRSRYSMPYFVDPGRDVMIKNLTSEPDKYPPISAYEYLKWRLAQSYIDDNYEENKEVGKDGAQHLPEESEYSLLS</sequence>
<protein>
    <recommendedName>
        <fullName evidence="2">Fe2OG dioxygenase domain-containing protein</fullName>
    </recommendedName>
</protein>
<dbReference type="InterPro" id="IPR005123">
    <property type="entry name" value="Oxoglu/Fe-dep_dioxygenase_dom"/>
</dbReference>
<dbReference type="InterPro" id="IPR027443">
    <property type="entry name" value="IPNS-like_sf"/>
</dbReference>
<dbReference type="InterPro" id="IPR050231">
    <property type="entry name" value="Iron_ascorbate_oxido_reductase"/>
</dbReference>
<dbReference type="InterPro" id="IPR026992">
    <property type="entry name" value="DIOX_N"/>
</dbReference>
<evidence type="ECO:0000313" key="3">
    <source>
        <dbReference type="EMBL" id="SVA11244.1"/>
    </source>
</evidence>
<reference evidence="3" key="1">
    <citation type="submission" date="2018-05" db="EMBL/GenBank/DDBJ databases">
        <authorList>
            <person name="Lanie J.A."/>
            <person name="Ng W.-L."/>
            <person name="Kazmierczak K.M."/>
            <person name="Andrzejewski T.M."/>
            <person name="Davidsen T.M."/>
            <person name="Wayne K.J."/>
            <person name="Tettelin H."/>
            <person name="Glass J.I."/>
            <person name="Rusch D."/>
            <person name="Podicherti R."/>
            <person name="Tsui H.-C.T."/>
            <person name="Winkler M.E."/>
        </authorList>
    </citation>
    <scope>NUCLEOTIDE SEQUENCE</scope>
</reference>
<dbReference type="Pfam" id="PF14226">
    <property type="entry name" value="DIOX_N"/>
    <property type="match status" value="1"/>
</dbReference>
<evidence type="ECO:0000256" key="1">
    <source>
        <dbReference type="SAM" id="MobiDB-lite"/>
    </source>
</evidence>
<dbReference type="EMBL" id="UINC01004033">
    <property type="protein sequence ID" value="SVA11244.1"/>
    <property type="molecule type" value="Genomic_DNA"/>
</dbReference>
<feature type="compositionally biased region" description="Basic and acidic residues" evidence="1">
    <location>
        <begin position="296"/>
        <end position="310"/>
    </location>
</feature>
<accession>A0A381T690</accession>
<feature type="domain" description="Fe2OG dioxygenase" evidence="2">
    <location>
        <begin position="151"/>
        <end position="256"/>
    </location>
</feature>